<dbReference type="AlphaFoldDB" id="A0A6A5HLH6"/>
<gene>
    <name evidence="1" type="ORF">GCK72_000561</name>
</gene>
<protein>
    <recommendedName>
        <fullName evidence="3">Piwi domain-containing protein</fullName>
    </recommendedName>
</protein>
<reference evidence="1 2" key="1">
    <citation type="submission" date="2019-12" db="EMBL/GenBank/DDBJ databases">
        <title>Chromosome-level assembly of the Caenorhabditis remanei genome.</title>
        <authorList>
            <person name="Teterina A.A."/>
            <person name="Willis J.H."/>
            <person name="Phillips P.C."/>
        </authorList>
    </citation>
    <scope>NUCLEOTIDE SEQUENCE [LARGE SCALE GENOMIC DNA]</scope>
    <source>
        <strain evidence="1 2">PX506</strain>
        <tissue evidence="1">Whole organism</tissue>
    </source>
</reference>
<sequence>MLALAERRRRRMFPEPRNGAHQYMQNLRGANTNTLFIAYTVCHGIVGQETPGVYNNPSTVVFTFNGTRRPEHFIEYFHFQKATIQHIDPALIRRVTQWILEDFRANRGIFPDFIVVLRDHVREGMHDTVEDLEFKAFKESITAYKEATEYAADWVPRLAFGLAPWRQEHTEPLVYLFQNDDNVFVTNDEFQQLIVSMFITIRINTTRYSVMEPLWAAENTATLWTKLFPSYATFTAARNRPLPRIANSEQYDFDTISLQFHLDPE</sequence>
<dbReference type="Gene3D" id="3.30.420.10">
    <property type="entry name" value="Ribonuclease H-like superfamily/Ribonuclease H"/>
    <property type="match status" value="1"/>
</dbReference>
<accession>A0A6A5HLH6</accession>
<proteinExistence type="predicted"/>
<dbReference type="EMBL" id="WUAV01000001">
    <property type="protein sequence ID" value="KAF1768748.1"/>
    <property type="molecule type" value="Genomic_DNA"/>
</dbReference>
<evidence type="ECO:0000313" key="1">
    <source>
        <dbReference type="EMBL" id="KAF1768748.1"/>
    </source>
</evidence>
<comment type="caution">
    <text evidence="1">The sequence shown here is derived from an EMBL/GenBank/DDBJ whole genome shotgun (WGS) entry which is preliminary data.</text>
</comment>
<dbReference type="GeneID" id="9821077"/>
<dbReference type="CTD" id="9821077"/>
<evidence type="ECO:0008006" key="3">
    <source>
        <dbReference type="Google" id="ProtNLM"/>
    </source>
</evidence>
<dbReference type="KEGG" id="crq:GCK72_000561"/>
<dbReference type="RefSeq" id="XP_003109324.2">
    <property type="nucleotide sequence ID" value="XM_003109276.2"/>
</dbReference>
<dbReference type="SUPFAM" id="SSF53098">
    <property type="entry name" value="Ribonuclease H-like"/>
    <property type="match status" value="1"/>
</dbReference>
<organism evidence="1 2">
    <name type="scientific">Caenorhabditis remanei</name>
    <name type="common">Caenorhabditis vulgaris</name>
    <dbReference type="NCBI Taxonomy" id="31234"/>
    <lineage>
        <taxon>Eukaryota</taxon>
        <taxon>Metazoa</taxon>
        <taxon>Ecdysozoa</taxon>
        <taxon>Nematoda</taxon>
        <taxon>Chromadorea</taxon>
        <taxon>Rhabditida</taxon>
        <taxon>Rhabditina</taxon>
        <taxon>Rhabditomorpha</taxon>
        <taxon>Rhabditoidea</taxon>
        <taxon>Rhabditidae</taxon>
        <taxon>Peloderinae</taxon>
        <taxon>Caenorhabditis</taxon>
    </lineage>
</organism>
<name>A0A6A5HLH6_CAERE</name>
<dbReference type="GO" id="GO:0003676">
    <property type="term" value="F:nucleic acid binding"/>
    <property type="evidence" value="ECO:0007669"/>
    <property type="project" value="InterPro"/>
</dbReference>
<evidence type="ECO:0000313" key="2">
    <source>
        <dbReference type="Proteomes" id="UP000483820"/>
    </source>
</evidence>
<dbReference type="Proteomes" id="UP000483820">
    <property type="component" value="Chromosome I"/>
</dbReference>
<dbReference type="InterPro" id="IPR012337">
    <property type="entry name" value="RNaseH-like_sf"/>
</dbReference>
<dbReference type="InterPro" id="IPR036397">
    <property type="entry name" value="RNaseH_sf"/>
</dbReference>